<accession>A0A098QU60</accession>
<name>A0A098QU60_9SPIO</name>
<evidence type="ECO:0008006" key="3">
    <source>
        <dbReference type="Google" id="ProtNLM"/>
    </source>
</evidence>
<dbReference type="STRING" id="1480694.DC28_11150"/>
<dbReference type="SUPFAM" id="SSF56784">
    <property type="entry name" value="HAD-like"/>
    <property type="match status" value="1"/>
</dbReference>
<dbReference type="InterPro" id="IPR023214">
    <property type="entry name" value="HAD_sf"/>
</dbReference>
<protein>
    <recommendedName>
        <fullName evidence="3">5' nucleotidase, deoxy (Pyrimidine), cytosolic type C protein (NT5C)</fullName>
    </recommendedName>
</protein>
<dbReference type="AlphaFoldDB" id="A0A098QU60"/>
<dbReference type="EMBL" id="JNUP01000066">
    <property type="protein sequence ID" value="KGE71360.1"/>
    <property type="molecule type" value="Genomic_DNA"/>
</dbReference>
<evidence type="ECO:0000313" key="1">
    <source>
        <dbReference type="EMBL" id="KGE71360.1"/>
    </source>
</evidence>
<dbReference type="RefSeq" id="WP_037548543.1">
    <property type="nucleotide sequence ID" value="NZ_JNUP01000066.1"/>
</dbReference>
<reference evidence="1 2" key="1">
    <citation type="submission" date="2014-05" db="EMBL/GenBank/DDBJ databases">
        <title>De novo Genome Sequence of Spirocheata sp.</title>
        <authorList>
            <person name="Shivani Y."/>
            <person name="Subhash Y."/>
            <person name="Tushar L."/>
            <person name="Sasikala C."/>
            <person name="Ramana C.V."/>
        </authorList>
    </citation>
    <scope>NUCLEOTIDE SEQUENCE [LARGE SCALE GENOMIC DNA]</scope>
    <source>
        <strain evidence="1 2">JC230</strain>
    </source>
</reference>
<dbReference type="OrthoDB" id="1654944at2"/>
<dbReference type="InterPro" id="IPR036412">
    <property type="entry name" value="HAD-like_sf"/>
</dbReference>
<dbReference type="eggNOG" id="ENOG5032TSM">
    <property type="taxonomic scope" value="Bacteria"/>
</dbReference>
<keyword evidence="2" id="KW-1185">Reference proteome</keyword>
<sequence length="163" mass="18378">MTSLQLFLDLDGVLADFDGGVKAVTGRLPEALPPGVMWGKIAKTPDFYNTLDWMPDGQLLWEHLHALNPIILTGLPRGSWAEPQKRAWCKRMLGPDIEVITCMSREKATIARERVGHDRDMVLVDDRERLRGAWEDAGGIFIHHRNARESLQALQPYLVGENP</sequence>
<dbReference type="Gene3D" id="3.40.50.1000">
    <property type="entry name" value="HAD superfamily/HAD-like"/>
    <property type="match status" value="1"/>
</dbReference>
<evidence type="ECO:0000313" key="2">
    <source>
        <dbReference type="Proteomes" id="UP000029692"/>
    </source>
</evidence>
<comment type="caution">
    <text evidence="1">The sequence shown here is derived from an EMBL/GenBank/DDBJ whole genome shotgun (WGS) entry which is preliminary data.</text>
</comment>
<dbReference type="Proteomes" id="UP000029692">
    <property type="component" value="Unassembled WGS sequence"/>
</dbReference>
<proteinExistence type="predicted"/>
<organism evidence="1 2">
    <name type="scientific">Spirochaeta lutea</name>
    <dbReference type="NCBI Taxonomy" id="1480694"/>
    <lineage>
        <taxon>Bacteria</taxon>
        <taxon>Pseudomonadati</taxon>
        <taxon>Spirochaetota</taxon>
        <taxon>Spirochaetia</taxon>
        <taxon>Spirochaetales</taxon>
        <taxon>Spirochaetaceae</taxon>
        <taxon>Spirochaeta</taxon>
    </lineage>
</organism>
<gene>
    <name evidence="1" type="ORF">DC28_11150</name>
</gene>